<dbReference type="EMBL" id="QPIW01000022">
    <property type="protein sequence ID" value="RDB03818.1"/>
    <property type="molecule type" value="Genomic_DNA"/>
</dbReference>
<proteinExistence type="predicted"/>
<dbReference type="AlphaFoldDB" id="A0A369I2N2"/>
<sequence>MGKRLIRIVQSAISARTEELLNREINVILKSNQTFFGRCQKIENNLLFLQDQRMHRHTFTFTQIDTVVYDLEATF</sequence>
<dbReference type="OrthoDB" id="962802at2"/>
<accession>A0A369I2N2</accession>
<protein>
    <submittedName>
        <fullName evidence="1">Uncharacterized protein</fullName>
    </submittedName>
</protein>
<gene>
    <name evidence="1" type="ORF">DVG78_21415</name>
</gene>
<keyword evidence="2" id="KW-1185">Reference proteome</keyword>
<comment type="caution">
    <text evidence="1">The sequence shown here is derived from an EMBL/GenBank/DDBJ whole genome shotgun (WGS) entry which is preliminary data.</text>
</comment>
<name>A0A369I2N2_9BACT</name>
<reference evidence="1 2" key="1">
    <citation type="submission" date="2018-07" db="EMBL/GenBank/DDBJ databases">
        <title>Genome analysis of Runella aurantiaca.</title>
        <authorList>
            <person name="Yang X."/>
        </authorList>
    </citation>
    <scope>NUCLEOTIDE SEQUENCE [LARGE SCALE GENOMIC DNA]</scope>
    <source>
        <strain evidence="1 2">YX9</strain>
    </source>
</reference>
<organism evidence="1 2">
    <name type="scientific">Runella aurantiaca</name>
    <dbReference type="NCBI Taxonomy" id="2282308"/>
    <lineage>
        <taxon>Bacteria</taxon>
        <taxon>Pseudomonadati</taxon>
        <taxon>Bacteroidota</taxon>
        <taxon>Cytophagia</taxon>
        <taxon>Cytophagales</taxon>
        <taxon>Spirosomataceae</taxon>
        <taxon>Runella</taxon>
    </lineage>
</organism>
<evidence type="ECO:0000313" key="1">
    <source>
        <dbReference type="EMBL" id="RDB03818.1"/>
    </source>
</evidence>
<dbReference type="Proteomes" id="UP000253141">
    <property type="component" value="Unassembled WGS sequence"/>
</dbReference>
<evidence type="ECO:0000313" key="2">
    <source>
        <dbReference type="Proteomes" id="UP000253141"/>
    </source>
</evidence>
<dbReference type="RefSeq" id="WP_114463081.1">
    <property type="nucleotide sequence ID" value="NZ_QPIW01000022.1"/>
</dbReference>